<dbReference type="AlphaFoldDB" id="A0A0C9XQ41"/>
<feature type="region of interest" description="Disordered" evidence="1">
    <location>
        <begin position="405"/>
        <end position="429"/>
    </location>
</feature>
<accession>A0A0C9XQ41</accession>
<feature type="region of interest" description="Disordered" evidence="1">
    <location>
        <begin position="959"/>
        <end position="996"/>
    </location>
</feature>
<dbReference type="STRING" id="1095629.A0A0C9XQ41"/>
<feature type="compositionally biased region" description="Low complexity" evidence="1">
    <location>
        <begin position="959"/>
        <end position="971"/>
    </location>
</feature>
<feature type="compositionally biased region" description="Polar residues" evidence="1">
    <location>
        <begin position="655"/>
        <end position="667"/>
    </location>
</feature>
<dbReference type="PANTHER" id="PTHR31138:SF1">
    <property type="entry name" value="PDZ DOMAIN-CONTAINING PROTEIN"/>
    <property type="match status" value="1"/>
</dbReference>
<evidence type="ECO:0000259" key="2">
    <source>
        <dbReference type="Pfam" id="PF19343"/>
    </source>
</evidence>
<protein>
    <recommendedName>
        <fullName evidence="2">HAM1-like N-terminal domain-containing protein</fullName>
    </recommendedName>
</protein>
<feature type="region of interest" description="Disordered" evidence="1">
    <location>
        <begin position="1016"/>
        <end position="1036"/>
    </location>
</feature>
<feature type="region of interest" description="Disordered" evidence="1">
    <location>
        <begin position="647"/>
        <end position="679"/>
    </location>
</feature>
<feature type="domain" description="HAM1-like N-terminal" evidence="2">
    <location>
        <begin position="20"/>
        <end position="229"/>
    </location>
</feature>
<evidence type="ECO:0000256" key="1">
    <source>
        <dbReference type="SAM" id="MobiDB-lite"/>
    </source>
</evidence>
<feature type="region of interest" description="Disordered" evidence="1">
    <location>
        <begin position="1"/>
        <end position="25"/>
    </location>
</feature>
<evidence type="ECO:0000313" key="3">
    <source>
        <dbReference type="EMBL" id="KIJ99761.1"/>
    </source>
</evidence>
<dbReference type="HOGENOM" id="CLU_286524_0_0_1"/>
<proteinExistence type="predicted"/>
<keyword evidence="4" id="KW-1185">Reference proteome</keyword>
<dbReference type="Proteomes" id="UP000054477">
    <property type="component" value="Unassembled WGS sequence"/>
</dbReference>
<evidence type="ECO:0000313" key="4">
    <source>
        <dbReference type="Proteomes" id="UP000054477"/>
    </source>
</evidence>
<gene>
    <name evidence="3" type="ORF">K443DRAFT_679714</name>
</gene>
<name>A0A0C9XQ41_9AGAR</name>
<sequence length="1097" mass="118836">MDYCLPCFGRPDPPPPQRTRQQQQQDEVNKVVAIITALNAGKLLSQDQISAFLRFILNSELLREDARTDVLPGNGPMSKDGRKVLSELRNVIQATLQFGMEKNDDDKIQDMWYETTQIEGPPIGLDMDGSAASTTLNSLSAGISEIKDQVPTAEDFAFDAATLVNAFHTLVQSFFTSAAFRLFIADFSSILRDLLAHAAGDVADAAIQVHDVAGDVEDSLKAQSMPSNVGLDDLSATVNSLVNEAKDRSEGSANKMRDIKDEWENLGGEAADKIKHDIVLRLQQTLDRVQQDPALRYAVKAILIILCKYAYKFVLVTEIILESTSLPNYPPHPYPTGSNPNVNVISPALKQALVDLQTLLERIAQGRSLTGLLTAFKNVVREIASVPGEVAEEVEKRIIDEDVGKKGKKGEKAKQKEKQKQADKEAGVDSTGGTVLWHYFSNIGRFLEKALTEPGWAMSHSGQVAVKTLVEDGVRLVSVVGDVLEEEVVGVIDEKEEEITGNEARGQTNNPSKVQLNKFGADVRLFLNELEAYVLAVEGDKTTMKFVNALESFGDSVWNFTSTSVKQQRKRDWGLVWAQWLGWAIPRVIKMLPAGTIPIPSIEVKRGGMEAGLYALFVQGLKNGGGVGTTLVPDEVVVKEWSEMKIDIADPPPTSTSDVNEGNSANATEPALGTRKRPSIETTSRVRVHIDGVRAKVKGMGYYFKYPILGGCTYEDEGVLSVDVGMGATGAGFGIDVEVEIESGSAPLEYEENMAIPAIFVHGEEEQQVNDGDDDDDGPPNFDIQKAVAQAIRRSAAAASPAAAAVESNVSRHDVSTPASVVSKPLFRVVDVEVALRGLNFKIDQSRHWILNKLVLQPLVGPTVSRLVKKALEDKVRTGLEELSLGLGDAIVDVQRNAVAREGAEGTLGRVAVIGDWVRALFKALIKHTHRGDTERVDGLKTTTRVDATLKGVVYTSTTAQQQPTATPPMAYDRSSKKVNATAPRGGKGRQGLEDDSEVDAYEAVVAVGGGPQLFPGKGGPYGARNDDAASGGNDEERQGLIEGLKRLADDAVDGVGRGREVVGEARAHWDKRKQVEAQGNGWRSEAFNVFDAHPSL</sequence>
<feature type="compositionally biased region" description="Basic and acidic residues" evidence="1">
    <location>
        <begin position="405"/>
        <end position="427"/>
    </location>
</feature>
<dbReference type="Pfam" id="PF19343">
    <property type="entry name" value="HAM1_N"/>
    <property type="match status" value="1"/>
</dbReference>
<dbReference type="OrthoDB" id="5407957at2759"/>
<dbReference type="InterPro" id="IPR045967">
    <property type="entry name" value="HAM1-like_N"/>
</dbReference>
<dbReference type="PANTHER" id="PTHR31138">
    <property type="entry name" value="CHROMOSOME 19, WHOLE GENOME SHOTGUN SEQUENCE"/>
    <property type="match status" value="1"/>
</dbReference>
<reference evidence="4" key="2">
    <citation type="submission" date="2015-01" db="EMBL/GenBank/DDBJ databases">
        <title>Evolutionary Origins and Diversification of the Mycorrhizal Mutualists.</title>
        <authorList>
            <consortium name="DOE Joint Genome Institute"/>
            <consortium name="Mycorrhizal Genomics Consortium"/>
            <person name="Kohler A."/>
            <person name="Kuo A."/>
            <person name="Nagy L.G."/>
            <person name="Floudas D."/>
            <person name="Copeland A."/>
            <person name="Barry K.W."/>
            <person name="Cichocki N."/>
            <person name="Veneault-Fourrey C."/>
            <person name="LaButti K."/>
            <person name="Lindquist E.A."/>
            <person name="Lipzen A."/>
            <person name="Lundell T."/>
            <person name="Morin E."/>
            <person name="Murat C."/>
            <person name="Riley R."/>
            <person name="Ohm R."/>
            <person name="Sun H."/>
            <person name="Tunlid A."/>
            <person name="Henrissat B."/>
            <person name="Grigoriev I.V."/>
            <person name="Hibbett D.S."/>
            <person name="Martin F."/>
        </authorList>
    </citation>
    <scope>NUCLEOTIDE SEQUENCE [LARGE SCALE GENOMIC DNA]</scope>
    <source>
        <strain evidence="4">LaAM-08-1</strain>
    </source>
</reference>
<dbReference type="EMBL" id="KN838640">
    <property type="protein sequence ID" value="KIJ99761.1"/>
    <property type="molecule type" value="Genomic_DNA"/>
</dbReference>
<organism evidence="3 4">
    <name type="scientific">Laccaria amethystina LaAM-08-1</name>
    <dbReference type="NCBI Taxonomy" id="1095629"/>
    <lineage>
        <taxon>Eukaryota</taxon>
        <taxon>Fungi</taxon>
        <taxon>Dikarya</taxon>
        <taxon>Basidiomycota</taxon>
        <taxon>Agaricomycotina</taxon>
        <taxon>Agaricomycetes</taxon>
        <taxon>Agaricomycetidae</taxon>
        <taxon>Agaricales</taxon>
        <taxon>Agaricineae</taxon>
        <taxon>Hydnangiaceae</taxon>
        <taxon>Laccaria</taxon>
    </lineage>
</organism>
<reference evidence="3 4" key="1">
    <citation type="submission" date="2014-04" db="EMBL/GenBank/DDBJ databases">
        <authorList>
            <consortium name="DOE Joint Genome Institute"/>
            <person name="Kuo A."/>
            <person name="Kohler A."/>
            <person name="Nagy L.G."/>
            <person name="Floudas D."/>
            <person name="Copeland A."/>
            <person name="Barry K.W."/>
            <person name="Cichocki N."/>
            <person name="Veneault-Fourrey C."/>
            <person name="LaButti K."/>
            <person name="Lindquist E.A."/>
            <person name="Lipzen A."/>
            <person name="Lundell T."/>
            <person name="Morin E."/>
            <person name="Murat C."/>
            <person name="Sun H."/>
            <person name="Tunlid A."/>
            <person name="Henrissat B."/>
            <person name="Grigoriev I.V."/>
            <person name="Hibbett D.S."/>
            <person name="Martin F."/>
            <person name="Nordberg H.P."/>
            <person name="Cantor M.N."/>
            <person name="Hua S.X."/>
        </authorList>
    </citation>
    <scope>NUCLEOTIDE SEQUENCE [LARGE SCALE GENOMIC DNA]</scope>
    <source>
        <strain evidence="3 4">LaAM-08-1</strain>
    </source>
</reference>